<dbReference type="SUPFAM" id="SSF56672">
    <property type="entry name" value="DNA/RNA polymerases"/>
    <property type="match status" value="1"/>
</dbReference>
<dbReference type="InterPro" id="IPR043128">
    <property type="entry name" value="Rev_trsase/Diguanyl_cyclase"/>
</dbReference>
<dbReference type="GO" id="GO:0006281">
    <property type="term" value="P:DNA repair"/>
    <property type="evidence" value="ECO:0007669"/>
    <property type="project" value="InterPro"/>
</dbReference>
<dbReference type="PANTHER" id="PTHR11076:SF35">
    <property type="entry name" value="DNA REPAIR PROTEIN HOMOLOG YOBH"/>
    <property type="match status" value="1"/>
</dbReference>
<dbReference type="InterPro" id="IPR043502">
    <property type="entry name" value="DNA/RNA_pol_sf"/>
</dbReference>
<name>A0A328U4K3_9BACL</name>
<dbReference type="EC" id="2.7.7.7" evidence="3"/>
<dbReference type="InterPro" id="IPR050116">
    <property type="entry name" value="DNA_polymerase-Y"/>
</dbReference>
<keyword evidence="3" id="KW-0548">Nucleotidyltransferase</keyword>
<dbReference type="OrthoDB" id="9808813at2"/>
<dbReference type="Gene3D" id="1.10.150.20">
    <property type="entry name" value="5' to 3' exonuclease, C-terminal subdomain"/>
    <property type="match status" value="1"/>
</dbReference>
<dbReference type="Proteomes" id="UP000249260">
    <property type="component" value="Unassembled WGS sequence"/>
</dbReference>
<evidence type="ECO:0000259" key="2">
    <source>
        <dbReference type="PROSITE" id="PS50173"/>
    </source>
</evidence>
<accession>A0A328U4K3</accession>
<dbReference type="GO" id="GO:0005829">
    <property type="term" value="C:cytosol"/>
    <property type="evidence" value="ECO:0007669"/>
    <property type="project" value="TreeGrafter"/>
</dbReference>
<gene>
    <name evidence="3" type="primary">polYB</name>
    <name evidence="3" type="synonym">yqjW</name>
    <name evidence="3" type="ORF">DL346_00340</name>
</gene>
<dbReference type="GO" id="GO:0009432">
    <property type="term" value="P:SOS response"/>
    <property type="evidence" value="ECO:0007669"/>
    <property type="project" value="TreeGrafter"/>
</dbReference>
<dbReference type="InterPro" id="IPR017961">
    <property type="entry name" value="DNA_pol_Y-fam_little_finger"/>
</dbReference>
<dbReference type="Pfam" id="PF11799">
    <property type="entry name" value="IMS_C"/>
    <property type="match status" value="1"/>
</dbReference>
<dbReference type="EMBL" id="QLUW01000001">
    <property type="protein sequence ID" value="RAP76992.1"/>
    <property type="molecule type" value="Genomic_DNA"/>
</dbReference>
<evidence type="ECO:0000313" key="4">
    <source>
        <dbReference type="Proteomes" id="UP000249260"/>
    </source>
</evidence>
<dbReference type="Gene3D" id="3.40.1170.60">
    <property type="match status" value="1"/>
</dbReference>
<evidence type="ECO:0000313" key="3">
    <source>
        <dbReference type="EMBL" id="RAP76992.1"/>
    </source>
</evidence>
<dbReference type="PROSITE" id="PS50173">
    <property type="entry name" value="UMUC"/>
    <property type="match status" value="1"/>
</dbReference>
<dbReference type="InterPro" id="IPR001126">
    <property type="entry name" value="UmuC"/>
</dbReference>
<dbReference type="GO" id="GO:0003684">
    <property type="term" value="F:damaged DNA binding"/>
    <property type="evidence" value="ECO:0007669"/>
    <property type="project" value="InterPro"/>
</dbReference>
<dbReference type="Gene3D" id="3.30.70.270">
    <property type="match status" value="1"/>
</dbReference>
<comment type="similarity">
    <text evidence="1">Belongs to the DNA polymerase type-Y family.</text>
</comment>
<keyword evidence="3" id="KW-0808">Transferase</keyword>
<dbReference type="AlphaFoldDB" id="A0A328U4K3"/>
<protein>
    <submittedName>
        <fullName evidence="3">DNA polymerase IV</fullName>
        <ecNumber evidence="3">2.7.7.7</ecNumber>
    </submittedName>
</protein>
<comment type="caution">
    <text evidence="3">The sequence shown here is derived from an EMBL/GenBank/DDBJ whole genome shotgun (WGS) entry which is preliminary data.</text>
</comment>
<dbReference type="RefSeq" id="WP_112879990.1">
    <property type="nucleotide sequence ID" value="NZ_QLUW01000001.1"/>
</dbReference>
<evidence type="ECO:0000256" key="1">
    <source>
        <dbReference type="ARBA" id="ARBA00010945"/>
    </source>
</evidence>
<dbReference type="InterPro" id="IPR022880">
    <property type="entry name" value="DNApol_IV"/>
</dbReference>
<dbReference type="GO" id="GO:0003887">
    <property type="term" value="F:DNA-directed DNA polymerase activity"/>
    <property type="evidence" value="ECO:0007669"/>
    <property type="project" value="UniProtKB-EC"/>
</dbReference>
<dbReference type="GO" id="GO:0042276">
    <property type="term" value="P:error-prone translesion synthesis"/>
    <property type="evidence" value="ECO:0007669"/>
    <property type="project" value="TreeGrafter"/>
</dbReference>
<dbReference type="CDD" id="cd03586">
    <property type="entry name" value="PolY_Pol_IV_kappa"/>
    <property type="match status" value="1"/>
</dbReference>
<dbReference type="PANTHER" id="PTHR11076">
    <property type="entry name" value="DNA REPAIR POLYMERASE UMUC / TRANSFERASE FAMILY MEMBER"/>
    <property type="match status" value="1"/>
</dbReference>
<dbReference type="Pfam" id="PF00817">
    <property type="entry name" value="IMS"/>
    <property type="match status" value="1"/>
</dbReference>
<dbReference type="InterPro" id="IPR036775">
    <property type="entry name" value="DNA_pol_Y-fam_lit_finger_sf"/>
</dbReference>
<dbReference type="SUPFAM" id="SSF100879">
    <property type="entry name" value="Lesion bypass DNA polymerase (Y-family), little finger domain"/>
    <property type="match status" value="1"/>
</dbReference>
<dbReference type="NCBIfam" id="NF002848">
    <property type="entry name" value="PRK03103.1"/>
    <property type="match status" value="1"/>
</dbReference>
<dbReference type="Gene3D" id="3.30.1490.100">
    <property type="entry name" value="DNA polymerase, Y-family, little finger domain"/>
    <property type="match status" value="1"/>
</dbReference>
<reference evidence="3 4" key="1">
    <citation type="submission" date="2018-06" db="EMBL/GenBank/DDBJ databases">
        <title>Paenibacillus montanisoli sp. nov., isolated from mountain area soil.</title>
        <authorList>
            <person name="Wu M."/>
        </authorList>
    </citation>
    <scope>NUCLEOTIDE SEQUENCE [LARGE SCALE GENOMIC DNA]</scope>
    <source>
        <strain evidence="3 4">RA17</strain>
    </source>
</reference>
<keyword evidence="4" id="KW-1185">Reference proteome</keyword>
<organism evidence="3 4">
    <name type="scientific">Paenibacillus montanisoli</name>
    <dbReference type="NCBI Taxonomy" id="2081970"/>
    <lineage>
        <taxon>Bacteria</taxon>
        <taxon>Bacillati</taxon>
        <taxon>Bacillota</taxon>
        <taxon>Bacilli</taxon>
        <taxon>Bacillales</taxon>
        <taxon>Paenibacillaceae</taxon>
        <taxon>Paenibacillus</taxon>
    </lineage>
</organism>
<feature type="domain" description="UmuC" evidence="2">
    <location>
        <begin position="8"/>
        <end position="193"/>
    </location>
</feature>
<proteinExistence type="inferred from homology"/>
<sequence length="421" mass="46770">MQSKEKSILLVDCQSFYASVEKATHPEYTNMPVAVAADPERRSGIILAACPIAKAYGVSTAERLSEAVGKCPGLVVIRPRMQTYISVSLLITKLYESFTPLVEPFSIDEQFLDISGSLALFGSPVEIAKQIQNSVMLSTGVWTRAGIGPTKILAKMATDNFAKKHPDGIFALSSDNIETTLWPLPIHNMFMVASRMTAHFMRMGIHTIGDLARLDLPEFKRRMRSRMGRQSDIKATYYWQTARGIDPSPVVQHSVSKPKSITRGRALRWRDYQTLSDIEPLLLELVIEVCRTSRHHNYHGSTVTVSAGTTNGENSRGFSRQTTLSDPSCLEHHIIAAAHKVFLQHWNGDPLTHLAVDISKLSDNSVYQLDLFEDLLKHRKLAAVKDAIKDRYGEAAILSAASLLKSGQARERANKIGGHYK</sequence>